<dbReference type="AlphaFoldDB" id="A0A413RMJ8"/>
<evidence type="ECO:0000313" key="4">
    <source>
        <dbReference type="EMBL" id="RHA41954.1"/>
    </source>
</evidence>
<feature type="compositionally biased region" description="Low complexity" evidence="2">
    <location>
        <begin position="157"/>
        <end position="170"/>
    </location>
</feature>
<evidence type="ECO:0000256" key="1">
    <source>
        <dbReference type="SAM" id="Coils"/>
    </source>
</evidence>
<comment type="caution">
    <text evidence="4">The sequence shown here is derived from an EMBL/GenBank/DDBJ whole genome shotgun (WGS) entry which is preliminary data.</text>
</comment>
<keyword evidence="5" id="KW-1185">Reference proteome</keyword>
<protein>
    <submittedName>
        <fullName evidence="4">Septum formation initiator family protein</fullName>
    </submittedName>
</protein>
<proteinExistence type="predicted"/>
<dbReference type="InterPro" id="IPR007060">
    <property type="entry name" value="FtsL/DivIC"/>
</dbReference>
<evidence type="ECO:0000313" key="5">
    <source>
        <dbReference type="Proteomes" id="UP000283374"/>
    </source>
</evidence>
<feature type="coiled-coil region" evidence="1">
    <location>
        <begin position="27"/>
        <end position="54"/>
    </location>
</feature>
<feature type="transmembrane region" description="Helical" evidence="3">
    <location>
        <begin position="6"/>
        <end position="24"/>
    </location>
</feature>
<keyword evidence="3" id="KW-0472">Membrane</keyword>
<dbReference type="EMBL" id="QWKP01000179">
    <property type="protein sequence ID" value="RHA41954.1"/>
    <property type="molecule type" value="Genomic_DNA"/>
</dbReference>
<keyword evidence="3" id="KW-1133">Transmembrane helix</keyword>
<evidence type="ECO:0000256" key="2">
    <source>
        <dbReference type="SAM" id="MobiDB-lite"/>
    </source>
</evidence>
<organism evidence="4 5">
    <name type="scientific">Cellulomonas rhizosphaerae</name>
    <dbReference type="NCBI Taxonomy" id="2293719"/>
    <lineage>
        <taxon>Bacteria</taxon>
        <taxon>Bacillati</taxon>
        <taxon>Actinomycetota</taxon>
        <taxon>Actinomycetes</taxon>
        <taxon>Micrococcales</taxon>
        <taxon>Cellulomonadaceae</taxon>
        <taxon>Cellulomonas</taxon>
    </lineage>
</organism>
<dbReference type="OrthoDB" id="5187715at2"/>
<feature type="region of interest" description="Disordered" evidence="2">
    <location>
        <begin position="128"/>
        <end position="170"/>
    </location>
</feature>
<gene>
    <name evidence="4" type="ORF">D1825_08065</name>
</gene>
<dbReference type="Pfam" id="PF04977">
    <property type="entry name" value="DivIC"/>
    <property type="match status" value="1"/>
</dbReference>
<dbReference type="RefSeq" id="WP_118766922.1">
    <property type="nucleotide sequence ID" value="NZ_QWKP01000179.1"/>
</dbReference>
<evidence type="ECO:0000256" key="3">
    <source>
        <dbReference type="SAM" id="Phobius"/>
    </source>
</evidence>
<feature type="region of interest" description="Disordered" evidence="2">
    <location>
        <begin position="83"/>
        <end position="107"/>
    </location>
</feature>
<dbReference type="Proteomes" id="UP000283374">
    <property type="component" value="Unassembled WGS sequence"/>
</dbReference>
<feature type="compositionally biased region" description="Low complexity" evidence="2">
    <location>
        <begin position="129"/>
        <end position="143"/>
    </location>
</feature>
<reference evidence="4 5" key="1">
    <citation type="submission" date="2018-08" db="EMBL/GenBank/DDBJ databases">
        <title>Cellulomonas rhizosphaerae sp. nov., a novel actinomycete isolated from soil.</title>
        <authorList>
            <person name="Tian Y."/>
        </authorList>
    </citation>
    <scope>NUCLEOTIDE SEQUENCE [LARGE SCALE GENOMIC DNA]</scope>
    <source>
        <strain evidence="4 5">NEAU-TCZ24</strain>
    </source>
</reference>
<name>A0A413RMJ8_9CELL</name>
<keyword evidence="3" id="KW-0812">Transmembrane</keyword>
<sequence length="170" mass="18035">MFSVRALVFAIVVVMAFVLVYPTLNSYVRQQAQLADLNAQVEAAKARNDDLQADVDRWSDPAYVVAQARERLSFVLPGETPYRVVDPETVPDAPVTADGPSSVIDSESTKPWYTSVWESVAVAGKLPVDATSTDPATDPAKAPPTKDGKTAADDATDAPTTDAATPPTDG</sequence>
<keyword evidence="1" id="KW-0175">Coiled coil</keyword>
<accession>A0A413RMJ8</accession>